<evidence type="ECO:0000256" key="1">
    <source>
        <dbReference type="SAM" id="MobiDB-lite"/>
    </source>
</evidence>
<dbReference type="OrthoDB" id="7484544at2759"/>
<name>A0A8S3XMF6_PARAO</name>
<feature type="compositionally biased region" description="Basic and acidic residues" evidence="1">
    <location>
        <begin position="205"/>
        <end position="214"/>
    </location>
</feature>
<gene>
    <name evidence="2" type="ORF">PAPOLLO_LOCUS19048</name>
</gene>
<dbReference type="AlphaFoldDB" id="A0A8S3XMF6"/>
<keyword evidence="3" id="KW-1185">Reference proteome</keyword>
<sequence>MFSRFDRRAVNLTRMRTKCYAVVGASLSITRRVARVISPVDTTVGARRSHATRLARPATVVDNLGQSPLPVKRLHEALQSAQVKRQRLSPPYPAPPRLPSSDTSARCAPAHQSAAKHCATEHRAAAPVDSGSPVATESAGATEPPSSAESAGCPGTAVRSSAASGSEPHGYGQRGHPAGVRSDTRRPGTDTAVVSAARFPATQEHGARTLSEHGLRKHRYN</sequence>
<comment type="caution">
    <text evidence="2">The sequence shown here is derived from an EMBL/GenBank/DDBJ whole genome shotgun (WGS) entry which is preliminary data.</text>
</comment>
<evidence type="ECO:0000313" key="3">
    <source>
        <dbReference type="Proteomes" id="UP000691718"/>
    </source>
</evidence>
<accession>A0A8S3XMF6</accession>
<organism evidence="2 3">
    <name type="scientific">Parnassius apollo</name>
    <name type="common">Apollo butterfly</name>
    <name type="synonym">Papilio apollo</name>
    <dbReference type="NCBI Taxonomy" id="110799"/>
    <lineage>
        <taxon>Eukaryota</taxon>
        <taxon>Metazoa</taxon>
        <taxon>Ecdysozoa</taxon>
        <taxon>Arthropoda</taxon>
        <taxon>Hexapoda</taxon>
        <taxon>Insecta</taxon>
        <taxon>Pterygota</taxon>
        <taxon>Neoptera</taxon>
        <taxon>Endopterygota</taxon>
        <taxon>Lepidoptera</taxon>
        <taxon>Glossata</taxon>
        <taxon>Ditrysia</taxon>
        <taxon>Papilionoidea</taxon>
        <taxon>Papilionidae</taxon>
        <taxon>Parnassiinae</taxon>
        <taxon>Parnassini</taxon>
        <taxon>Parnassius</taxon>
        <taxon>Parnassius</taxon>
    </lineage>
</organism>
<proteinExistence type="predicted"/>
<dbReference type="Proteomes" id="UP000691718">
    <property type="component" value="Unassembled WGS sequence"/>
</dbReference>
<protein>
    <submittedName>
        <fullName evidence="2">(apollo) hypothetical protein</fullName>
    </submittedName>
</protein>
<feature type="region of interest" description="Disordered" evidence="1">
    <location>
        <begin position="82"/>
        <end position="221"/>
    </location>
</feature>
<dbReference type="EMBL" id="CAJQZP010001196">
    <property type="protein sequence ID" value="CAG5028440.1"/>
    <property type="molecule type" value="Genomic_DNA"/>
</dbReference>
<reference evidence="2" key="1">
    <citation type="submission" date="2021-04" db="EMBL/GenBank/DDBJ databases">
        <authorList>
            <person name="Tunstrom K."/>
        </authorList>
    </citation>
    <scope>NUCLEOTIDE SEQUENCE</scope>
</reference>
<evidence type="ECO:0000313" key="2">
    <source>
        <dbReference type="EMBL" id="CAG5028440.1"/>
    </source>
</evidence>